<keyword evidence="2" id="KW-0521">NADP</keyword>
<protein>
    <recommendedName>
        <fullName evidence="6">Rhamnolipids biosynthesis 3-oxoacyl-[acyl-carrier-protein] reductase</fullName>
    </recommendedName>
</protein>
<keyword evidence="5" id="KW-1185">Reference proteome</keyword>
<dbReference type="InterPro" id="IPR052178">
    <property type="entry name" value="Sec_Metab_Biosynth_SDR"/>
</dbReference>
<proteinExistence type="inferred from homology"/>
<organism evidence="4 5">
    <name type="scientific">Taphrina deformans (strain PYCC 5710 / ATCC 11124 / CBS 356.35 / IMI 108563 / JCM 9778 / NBRC 8474)</name>
    <name type="common">Peach leaf curl fungus</name>
    <name type="synonym">Lalaria deformans</name>
    <dbReference type="NCBI Taxonomy" id="1097556"/>
    <lineage>
        <taxon>Eukaryota</taxon>
        <taxon>Fungi</taxon>
        <taxon>Dikarya</taxon>
        <taxon>Ascomycota</taxon>
        <taxon>Taphrinomycotina</taxon>
        <taxon>Taphrinomycetes</taxon>
        <taxon>Taphrinales</taxon>
        <taxon>Taphrinaceae</taxon>
        <taxon>Taphrina</taxon>
    </lineage>
</organism>
<dbReference type="InterPro" id="IPR002347">
    <property type="entry name" value="SDR_fam"/>
</dbReference>
<dbReference type="AlphaFoldDB" id="R4XGF8"/>
<dbReference type="Pfam" id="PF13561">
    <property type="entry name" value="adh_short_C2"/>
    <property type="match status" value="1"/>
</dbReference>
<dbReference type="FunFam" id="3.40.50.720:FF:000084">
    <property type="entry name" value="Short-chain dehydrogenase reductase"/>
    <property type="match status" value="1"/>
</dbReference>
<dbReference type="PANTHER" id="PTHR43618">
    <property type="entry name" value="7-ALPHA-HYDROXYSTEROID DEHYDROGENASE"/>
    <property type="match status" value="1"/>
</dbReference>
<evidence type="ECO:0000313" key="5">
    <source>
        <dbReference type="Proteomes" id="UP000013776"/>
    </source>
</evidence>
<gene>
    <name evidence="4" type="ORF">TAPDE_005244</name>
</gene>
<dbReference type="EMBL" id="CAHR02000295">
    <property type="protein sequence ID" value="CCG84727.1"/>
    <property type="molecule type" value="Genomic_DNA"/>
</dbReference>
<dbReference type="eggNOG" id="KOG0725">
    <property type="taxonomic scope" value="Eukaryota"/>
</dbReference>
<evidence type="ECO:0008006" key="6">
    <source>
        <dbReference type="Google" id="ProtNLM"/>
    </source>
</evidence>
<name>R4XGF8_TAPDE</name>
<dbReference type="Proteomes" id="UP000013776">
    <property type="component" value="Unassembled WGS sequence"/>
</dbReference>
<evidence type="ECO:0000256" key="2">
    <source>
        <dbReference type="ARBA" id="ARBA00022857"/>
    </source>
</evidence>
<evidence type="ECO:0000313" key="4">
    <source>
        <dbReference type="EMBL" id="CCG84727.1"/>
    </source>
</evidence>
<evidence type="ECO:0000256" key="1">
    <source>
        <dbReference type="ARBA" id="ARBA00006484"/>
    </source>
</evidence>
<accession>R4XGF8</accession>
<dbReference type="Gene3D" id="3.40.50.720">
    <property type="entry name" value="NAD(P)-binding Rossmann-like Domain"/>
    <property type="match status" value="1"/>
</dbReference>
<dbReference type="GO" id="GO:0016491">
    <property type="term" value="F:oxidoreductase activity"/>
    <property type="evidence" value="ECO:0007669"/>
    <property type="project" value="UniProtKB-KW"/>
</dbReference>
<dbReference type="PROSITE" id="PS00061">
    <property type="entry name" value="ADH_SHORT"/>
    <property type="match status" value="1"/>
</dbReference>
<dbReference type="STRING" id="1097556.R4XGF8"/>
<dbReference type="SUPFAM" id="SSF51735">
    <property type="entry name" value="NAD(P)-binding Rossmann-fold domains"/>
    <property type="match status" value="1"/>
</dbReference>
<keyword evidence="3" id="KW-0560">Oxidoreductase</keyword>
<dbReference type="InterPro" id="IPR020904">
    <property type="entry name" value="Sc_DH/Rdtase_CS"/>
</dbReference>
<dbReference type="OrthoDB" id="294295at2759"/>
<sequence length="271" mass="28840">MDYDYSITQVPDLFNVKGKVALITGGSSGLGLNMAHGLVRNGCKVYISSRKQAQCDAAVKELSKYGEAIAIACDASKKENLDKLAAFLTEKEQKGIHFCIANAGATWGESIDKHSPEAFSKVMDLNVKSVFYTVQVMLPLLERAATKADPARVITTGSVAGLRVSSEKVIPYSTSKAAVHHMIRNMSVALGPRNITCNAIAPGMFPSKMTRGTLKEEAALQTLVEGNPMGRLGEPRDIIGVCLFLCSPAAAYVNGIVVPLDGAAYMGGSRI</sequence>
<dbReference type="InterPro" id="IPR036291">
    <property type="entry name" value="NAD(P)-bd_dom_sf"/>
</dbReference>
<evidence type="ECO:0000256" key="3">
    <source>
        <dbReference type="ARBA" id="ARBA00023002"/>
    </source>
</evidence>
<dbReference type="VEuPathDB" id="FungiDB:TAPDE_005244"/>
<dbReference type="PANTHER" id="PTHR43618:SF12">
    <property type="entry name" value="OXIDOREDUCTASE, SHORT-CHAIN DEHYDROGENASE_REDUCTASE FAMILY (AFU_ORTHOLOGUE AFUA_1G14540)"/>
    <property type="match status" value="1"/>
</dbReference>
<comment type="similarity">
    <text evidence="1">Belongs to the short-chain dehydrogenases/reductases (SDR) family.</text>
</comment>
<dbReference type="PRINTS" id="PR00081">
    <property type="entry name" value="GDHRDH"/>
</dbReference>
<comment type="caution">
    <text evidence="4">The sequence shown here is derived from an EMBL/GenBank/DDBJ whole genome shotgun (WGS) entry which is preliminary data.</text>
</comment>
<reference evidence="4 5" key="1">
    <citation type="journal article" date="2013" name="MBio">
        <title>Genome sequencing of the plant pathogen Taphrina deformans, the causal agent of peach leaf curl.</title>
        <authorList>
            <person name="Cisse O.H."/>
            <person name="Almeida J.M.G.C.F."/>
            <person name="Fonseca A."/>
            <person name="Kumar A.A."/>
            <person name="Salojaervi J."/>
            <person name="Overmyer K."/>
            <person name="Hauser P.M."/>
            <person name="Pagni M."/>
        </authorList>
    </citation>
    <scope>NUCLEOTIDE SEQUENCE [LARGE SCALE GENOMIC DNA]</scope>
    <source>
        <strain evidence="5">PYCC 5710 / ATCC 11124 / CBS 356.35 / IMI 108563 / JCM 9778 / NBRC 8474</strain>
    </source>
</reference>